<reference evidence="3 4" key="1">
    <citation type="submission" date="2024-06" db="EMBL/GenBank/DDBJ databases">
        <title>Halorubrum miltondacostae sp. nov., a potential PHA producer isolated from an inland solar saltern in Rio Maior, Portugal.</title>
        <authorList>
            <person name="Albuquerque L."/>
            <person name="Viver T."/>
            <person name="Barroso C."/>
            <person name="Claudino R."/>
            <person name="Galvan M."/>
            <person name="Simoes G."/>
            <person name="Lobo Da Cunha A."/>
            <person name="Egas C."/>
        </authorList>
    </citation>
    <scope>NUCLEOTIDE SEQUENCE [LARGE SCALE GENOMIC DNA]</scope>
    <source>
        <strain evidence="3 4">RMP-11</strain>
    </source>
</reference>
<feature type="non-terminal residue" evidence="3">
    <location>
        <position position="200"/>
    </location>
</feature>
<evidence type="ECO:0000313" key="3">
    <source>
        <dbReference type="EMBL" id="MEZ3164613.1"/>
    </source>
</evidence>
<keyword evidence="1" id="KW-0175">Coiled coil</keyword>
<comment type="caution">
    <text evidence="3">The sequence shown here is derived from an EMBL/GenBank/DDBJ whole genome shotgun (WGS) entry which is preliminary data.</text>
</comment>
<proteinExistence type="predicted"/>
<dbReference type="Proteomes" id="UP001567572">
    <property type="component" value="Unassembled WGS sequence"/>
</dbReference>
<keyword evidence="4" id="KW-1185">Reference proteome</keyword>
<accession>A0ABD5M6M8</accession>
<sequence length="200" mass="20783">MNRWIAGFVVAAVAAVLIVGAAAAAPAGVVTAQTEPGNGSGADSGGAENATTDLAPGERFAGVVGVQGAEIEGEVESRAFEVALRESETNESRAAVVADRVNRTEERLAELERRQEELRERREAGELSQGAYAARMATTTARIETLSRGLNRSANVAAELPTAVRNETGVDGERLATLRERANELSGPEVAALSRGVAGE</sequence>
<dbReference type="EMBL" id="JBEDNY010000003">
    <property type="protein sequence ID" value="MEZ3164613.1"/>
    <property type="molecule type" value="Genomic_DNA"/>
</dbReference>
<protein>
    <submittedName>
        <fullName evidence="3">Uncharacterized protein</fullName>
    </submittedName>
</protein>
<gene>
    <name evidence="3" type="ORF">ABNG04_12135</name>
</gene>
<evidence type="ECO:0000313" key="4">
    <source>
        <dbReference type="Proteomes" id="UP001567572"/>
    </source>
</evidence>
<evidence type="ECO:0000256" key="1">
    <source>
        <dbReference type="SAM" id="Coils"/>
    </source>
</evidence>
<organism evidence="3 4">
    <name type="scientific">Halorubrum miltondacostae</name>
    <dbReference type="NCBI Taxonomy" id="3076378"/>
    <lineage>
        <taxon>Archaea</taxon>
        <taxon>Methanobacteriati</taxon>
        <taxon>Methanobacteriota</taxon>
        <taxon>Stenosarchaea group</taxon>
        <taxon>Halobacteria</taxon>
        <taxon>Halobacteriales</taxon>
        <taxon>Haloferacaceae</taxon>
        <taxon>Halorubrum</taxon>
    </lineage>
</organism>
<name>A0ABD5M6M8_9EURY</name>
<feature type="region of interest" description="Disordered" evidence="2">
    <location>
        <begin position="35"/>
        <end position="54"/>
    </location>
</feature>
<feature type="region of interest" description="Disordered" evidence="2">
    <location>
        <begin position="181"/>
        <end position="200"/>
    </location>
</feature>
<dbReference type="AlphaFoldDB" id="A0ABD5M6M8"/>
<feature type="coiled-coil region" evidence="1">
    <location>
        <begin position="94"/>
        <end position="128"/>
    </location>
</feature>
<evidence type="ECO:0000256" key="2">
    <source>
        <dbReference type="SAM" id="MobiDB-lite"/>
    </source>
</evidence>